<feature type="domain" description="Cadherin" evidence="9">
    <location>
        <begin position="71"/>
        <end position="125"/>
    </location>
</feature>
<dbReference type="PROSITE" id="PS50268">
    <property type="entry name" value="CADHERIN_2"/>
    <property type="match status" value="3"/>
</dbReference>
<accession>A0AAW1E149</accession>
<dbReference type="Pfam" id="PF00028">
    <property type="entry name" value="Cadherin"/>
    <property type="match status" value="2"/>
</dbReference>
<keyword evidence="7" id="KW-1133">Transmembrane helix</keyword>
<dbReference type="Proteomes" id="UP001488805">
    <property type="component" value="Unassembled WGS sequence"/>
</dbReference>
<evidence type="ECO:0000259" key="9">
    <source>
        <dbReference type="PROSITE" id="PS50268"/>
    </source>
</evidence>
<feature type="compositionally biased region" description="Low complexity" evidence="6">
    <location>
        <begin position="488"/>
        <end position="511"/>
    </location>
</feature>
<feature type="domain" description="Cadherin" evidence="9">
    <location>
        <begin position="255"/>
        <end position="351"/>
    </location>
</feature>
<keyword evidence="11" id="KW-1185">Reference proteome</keyword>
<feature type="transmembrane region" description="Helical" evidence="7">
    <location>
        <begin position="528"/>
        <end position="551"/>
    </location>
</feature>
<evidence type="ECO:0000256" key="7">
    <source>
        <dbReference type="SAM" id="Phobius"/>
    </source>
</evidence>
<dbReference type="PANTHER" id="PTHR24027">
    <property type="entry name" value="CADHERIN-23"/>
    <property type="match status" value="1"/>
</dbReference>
<feature type="region of interest" description="Disordered" evidence="6">
    <location>
        <begin position="589"/>
        <end position="611"/>
    </location>
</feature>
<dbReference type="GO" id="GO:0016339">
    <property type="term" value="P:calcium-dependent cell-cell adhesion via plasma membrane cell adhesion molecules"/>
    <property type="evidence" value="ECO:0007669"/>
    <property type="project" value="TreeGrafter"/>
</dbReference>
<proteinExistence type="predicted"/>
<dbReference type="InterPro" id="IPR039808">
    <property type="entry name" value="Cadherin"/>
</dbReference>
<sequence length="748" mass="80148">MDGLQPHFTVRTSVCFLLLTLLRTSAANICSAASQVNFRENNTVGEVVLTIVVQPGVTLEFKPPANPDNPFRLEGNDLVAAKVLDYETGATRVVNIICSETATGSKLPLTIVVVLENVNDNPPVFDQNPYHVNVNEMSPLGTSVGRFAATDLDLDGPTISYTLTSDYNGFRLLSPTNPDLLVAMRLDYEKFQNVQLILTAQDTPLFGVSFSATTTILVTILDGDNRPPWFQPCNKHEVGGAVICQSNGYTGMVVLDEQEPGVLPLEPAPLYAIDGDSGLNEEVTYSILAGDRSSLFQINPNTGNITMLKPADVLETISLTVLAAQKTNSFQFATTTVTVSVHVKSLHRPQFQRPQYDGVITGVGIMAMDPKAKDEPLRILATDDDYNVTGGINPHITYSVDGSSAFSIIGGYLFMTTDLPEQTLSLQLVALDTENRESASAQLVLEVTSGLTTTSLPLSTTDSMDTTSIGETSTNSKTTEEVSTSNPTASTSISLSTGTTSEGSNSTASTAHPHTVIVPSGGYGPVDMAALGATLGVLLLVCLVVIVVLALRIRRGDADWRKIFEASVFQSSLGQGGQKGGIQYTNEAFQNDEDGDSTGSGSPAAGSVRAGGGAGDLPLFAKSSVPLRALPRDDVSQAGSDNEEKEVRPILTKDRRVDDGYKSVWFKEDIDPNAKEEVVIIPDSREDDSEEEDEEPSSSGREDNEDDVPRVKTQKVIFNDTDLDSGLEVKMEDREDDSEGDEALTVNL</sequence>
<keyword evidence="2" id="KW-0677">Repeat</keyword>
<dbReference type="SUPFAM" id="SSF49313">
    <property type="entry name" value="Cadherin-like"/>
    <property type="match status" value="2"/>
</dbReference>
<evidence type="ECO:0000256" key="3">
    <source>
        <dbReference type="ARBA" id="ARBA00022837"/>
    </source>
</evidence>
<comment type="subcellular location">
    <subcellularLocation>
        <location evidence="1">Membrane</location>
    </subcellularLocation>
</comment>
<keyword evidence="7" id="KW-0812">Transmembrane</keyword>
<dbReference type="GO" id="GO:0000902">
    <property type="term" value="P:cell morphogenesis"/>
    <property type="evidence" value="ECO:0007669"/>
    <property type="project" value="TreeGrafter"/>
</dbReference>
<protein>
    <recommendedName>
        <fullName evidence="9">Cadherin domain-containing protein</fullName>
    </recommendedName>
</protein>
<dbReference type="InterPro" id="IPR002126">
    <property type="entry name" value="Cadherin-like_dom"/>
</dbReference>
<evidence type="ECO:0000256" key="6">
    <source>
        <dbReference type="SAM" id="MobiDB-lite"/>
    </source>
</evidence>
<dbReference type="PRINTS" id="PR00205">
    <property type="entry name" value="CADHERIN"/>
</dbReference>
<dbReference type="GO" id="GO:0008013">
    <property type="term" value="F:beta-catenin binding"/>
    <property type="evidence" value="ECO:0007669"/>
    <property type="project" value="TreeGrafter"/>
</dbReference>
<dbReference type="GO" id="GO:0007043">
    <property type="term" value="P:cell-cell junction assembly"/>
    <property type="evidence" value="ECO:0007669"/>
    <property type="project" value="TreeGrafter"/>
</dbReference>
<feature type="region of interest" description="Disordered" evidence="6">
    <location>
        <begin position="631"/>
        <end position="651"/>
    </location>
</feature>
<dbReference type="AlphaFoldDB" id="A0AAW1E149"/>
<comment type="caution">
    <text evidence="10">The sequence shown here is derived from an EMBL/GenBank/DDBJ whole genome shotgun (WGS) entry which is preliminary data.</text>
</comment>
<reference evidence="10 11" key="1">
    <citation type="journal article" date="2024" name="Genome Biol. Evol.">
        <title>Chromosome-level genome assembly of the viviparous eelpout Zoarces viviparus.</title>
        <authorList>
            <person name="Fuhrmann N."/>
            <person name="Brasseur M.V."/>
            <person name="Bakowski C.E."/>
            <person name="Podsiadlowski L."/>
            <person name="Prost S."/>
            <person name="Krehenwinkel H."/>
            <person name="Mayer C."/>
        </authorList>
    </citation>
    <scope>NUCLEOTIDE SEQUENCE [LARGE SCALE GENOMIC DNA]</scope>
    <source>
        <strain evidence="10">NO-MEL_2022_Ind0_liver</strain>
    </source>
</reference>
<feature type="compositionally biased region" description="Low complexity" evidence="6">
    <location>
        <begin position="599"/>
        <end position="608"/>
    </location>
</feature>
<feature type="region of interest" description="Disordered" evidence="6">
    <location>
        <begin position="455"/>
        <end position="513"/>
    </location>
</feature>
<dbReference type="GO" id="GO:0005912">
    <property type="term" value="C:adherens junction"/>
    <property type="evidence" value="ECO:0007669"/>
    <property type="project" value="TreeGrafter"/>
</dbReference>
<dbReference type="InterPro" id="IPR015919">
    <property type="entry name" value="Cadherin-like_sf"/>
</dbReference>
<dbReference type="PANTHER" id="PTHR24027:SF414">
    <property type="entry name" value="CADHERIN-RELATED FAMILY MEMBER 5 ISOFORM X1"/>
    <property type="match status" value="1"/>
</dbReference>
<evidence type="ECO:0000256" key="2">
    <source>
        <dbReference type="ARBA" id="ARBA00022737"/>
    </source>
</evidence>
<feature type="compositionally biased region" description="Low complexity" evidence="6">
    <location>
        <begin position="455"/>
        <end position="468"/>
    </location>
</feature>
<dbReference type="GO" id="GO:0034332">
    <property type="term" value="P:adherens junction organization"/>
    <property type="evidence" value="ECO:0007669"/>
    <property type="project" value="TreeGrafter"/>
</dbReference>
<keyword evidence="8" id="KW-0732">Signal</keyword>
<feature type="compositionally biased region" description="Polar residues" evidence="6">
    <location>
        <begin position="469"/>
        <end position="487"/>
    </location>
</feature>
<dbReference type="EMBL" id="JBCEZU010000575">
    <property type="protein sequence ID" value="KAK9516211.1"/>
    <property type="molecule type" value="Genomic_DNA"/>
</dbReference>
<dbReference type="Gene3D" id="2.60.40.60">
    <property type="entry name" value="Cadherins"/>
    <property type="match status" value="3"/>
</dbReference>
<organism evidence="10 11">
    <name type="scientific">Zoarces viviparus</name>
    <name type="common">Viviparous eelpout</name>
    <name type="synonym">Blennius viviparus</name>
    <dbReference type="NCBI Taxonomy" id="48416"/>
    <lineage>
        <taxon>Eukaryota</taxon>
        <taxon>Metazoa</taxon>
        <taxon>Chordata</taxon>
        <taxon>Craniata</taxon>
        <taxon>Vertebrata</taxon>
        <taxon>Euteleostomi</taxon>
        <taxon>Actinopterygii</taxon>
        <taxon>Neopterygii</taxon>
        <taxon>Teleostei</taxon>
        <taxon>Neoteleostei</taxon>
        <taxon>Acanthomorphata</taxon>
        <taxon>Eupercaria</taxon>
        <taxon>Perciformes</taxon>
        <taxon>Cottioidei</taxon>
        <taxon>Zoarcales</taxon>
        <taxon>Zoarcidae</taxon>
        <taxon>Zoarcinae</taxon>
        <taxon>Zoarces</taxon>
    </lineage>
</organism>
<gene>
    <name evidence="10" type="ORF">VZT92_024155</name>
</gene>
<feature type="chain" id="PRO_5044002063" description="Cadherin domain-containing protein" evidence="8">
    <location>
        <begin position="28"/>
        <end position="748"/>
    </location>
</feature>
<dbReference type="GO" id="GO:0016342">
    <property type="term" value="C:catenin complex"/>
    <property type="evidence" value="ECO:0007669"/>
    <property type="project" value="TreeGrafter"/>
</dbReference>
<evidence type="ECO:0000313" key="11">
    <source>
        <dbReference type="Proteomes" id="UP001488805"/>
    </source>
</evidence>
<evidence type="ECO:0000256" key="1">
    <source>
        <dbReference type="ARBA" id="ARBA00004370"/>
    </source>
</evidence>
<keyword evidence="3 5" id="KW-0106">Calcium</keyword>
<dbReference type="SMART" id="SM00112">
    <property type="entry name" value="CA"/>
    <property type="match status" value="3"/>
</dbReference>
<name>A0AAW1E149_ZOAVI</name>
<feature type="region of interest" description="Disordered" evidence="6">
    <location>
        <begin position="672"/>
        <end position="748"/>
    </location>
</feature>
<evidence type="ECO:0000256" key="4">
    <source>
        <dbReference type="ARBA" id="ARBA00023136"/>
    </source>
</evidence>
<feature type="compositionally biased region" description="Acidic residues" evidence="6">
    <location>
        <begin position="685"/>
        <end position="696"/>
    </location>
</feature>
<dbReference type="GO" id="GO:0007156">
    <property type="term" value="P:homophilic cell adhesion via plasma membrane adhesion molecules"/>
    <property type="evidence" value="ECO:0007669"/>
    <property type="project" value="InterPro"/>
</dbReference>
<evidence type="ECO:0000256" key="5">
    <source>
        <dbReference type="PROSITE-ProRule" id="PRU00043"/>
    </source>
</evidence>
<evidence type="ECO:0000256" key="8">
    <source>
        <dbReference type="SAM" id="SignalP"/>
    </source>
</evidence>
<feature type="signal peptide" evidence="8">
    <location>
        <begin position="1"/>
        <end position="27"/>
    </location>
</feature>
<dbReference type="GO" id="GO:0044331">
    <property type="term" value="P:cell-cell adhesion mediated by cadherin"/>
    <property type="evidence" value="ECO:0007669"/>
    <property type="project" value="TreeGrafter"/>
</dbReference>
<evidence type="ECO:0000313" key="10">
    <source>
        <dbReference type="EMBL" id="KAK9516211.1"/>
    </source>
</evidence>
<dbReference type="GO" id="GO:0005509">
    <property type="term" value="F:calcium ion binding"/>
    <property type="evidence" value="ECO:0007669"/>
    <property type="project" value="UniProtKB-UniRule"/>
</dbReference>
<dbReference type="GO" id="GO:0045296">
    <property type="term" value="F:cadherin binding"/>
    <property type="evidence" value="ECO:0007669"/>
    <property type="project" value="TreeGrafter"/>
</dbReference>
<dbReference type="CDD" id="cd11304">
    <property type="entry name" value="Cadherin_repeat"/>
    <property type="match status" value="2"/>
</dbReference>
<dbReference type="GO" id="GO:0016477">
    <property type="term" value="P:cell migration"/>
    <property type="evidence" value="ECO:0007669"/>
    <property type="project" value="TreeGrafter"/>
</dbReference>
<keyword evidence="4 7" id="KW-0472">Membrane</keyword>
<feature type="domain" description="Cadherin" evidence="9">
    <location>
        <begin position="126"/>
        <end position="230"/>
    </location>
</feature>